<feature type="compositionally biased region" description="Polar residues" evidence="4">
    <location>
        <begin position="646"/>
        <end position="655"/>
    </location>
</feature>
<dbReference type="Pfam" id="PF00023">
    <property type="entry name" value="Ank"/>
    <property type="match status" value="1"/>
</dbReference>
<evidence type="ECO:0000256" key="3">
    <source>
        <dbReference type="PROSITE-ProRule" id="PRU00023"/>
    </source>
</evidence>
<feature type="region of interest" description="Disordered" evidence="4">
    <location>
        <begin position="165"/>
        <end position="261"/>
    </location>
</feature>
<dbReference type="SMART" id="SM00248">
    <property type="entry name" value="ANK"/>
    <property type="match status" value="3"/>
</dbReference>
<comment type="caution">
    <text evidence="5">The sequence shown here is derived from an EMBL/GenBank/DDBJ whole genome shotgun (WGS) entry which is preliminary data.</text>
</comment>
<feature type="region of interest" description="Disordered" evidence="4">
    <location>
        <begin position="992"/>
        <end position="1053"/>
    </location>
</feature>
<feature type="repeat" description="ANK" evidence="3">
    <location>
        <begin position="1128"/>
        <end position="1160"/>
    </location>
</feature>
<feature type="compositionally biased region" description="Polar residues" evidence="4">
    <location>
        <begin position="556"/>
        <end position="569"/>
    </location>
</feature>
<evidence type="ECO:0000313" key="6">
    <source>
        <dbReference type="Proteomes" id="UP001283361"/>
    </source>
</evidence>
<feature type="region of interest" description="Disordered" evidence="4">
    <location>
        <begin position="678"/>
        <end position="699"/>
    </location>
</feature>
<dbReference type="EMBL" id="JAWDGP010001427">
    <property type="protein sequence ID" value="KAK3791933.1"/>
    <property type="molecule type" value="Genomic_DNA"/>
</dbReference>
<dbReference type="Proteomes" id="UP001283361">
    <property type="component" value="Unassembled WGS sequence"/>
</dbReference>
<feature type="compositionally biased region" description="Acidic residues" evidence="4">
    <location>
        <begin position="183"/>
        <end position="195"/>
    </location>
</feature>
<reference evidence="5" key="1">
    <citation type="journal article" date="2023" name="G3 (Bethesda)">
        <title>A reference genome for the long-term kleptoplast-retaining sea slug Elysia crispata morphotype clarki.</title>
        <authorList>
            <person name="Eastman K.E."/>
            <person name="Pendleton A.L."/>
            <person name="Shaikh M.A."/>
            <person name="Suttiyut T."/>
            <person name="Ogas R."/>
            <person name="Tomko P."/>
            <person name="Gavelis G."/>
            <person name="Widhalm J.R."/>
            <person name="Wisecaver J.H."/>
        </authorList>
    </citation>
    <scope>NUCLEOTIDE SEQUENCE</scope>
    <source>
        <strain evidence="5">ECLA1</strain>
    </source>
</reference>
<feature type="compositionally biased region" description="Polar residues" evidence="4">
    <location>
        <begin position="910"/>
        <end position="927"/>
    </location>
</feature>
<organism evidence="5 6">
    <name type="scientific">Elysia crispata</name>
    <name type="common">lettuce slug</name>
    <dbReference type="NCBI Taxonomy" id="231223"/>
    <lineage>
        <taxon>Eukaryota</taxon>
        <taxon>Metazoa</taxon>
        <taxon>Spiralia</taxon>
        <taxon>Lophotrochozoa</taxon>
        <taxon>Mollusca</taxon>
        <taxon>Gastropoda</taxon>
        <taxon>Heterobranchia</taxon>
        <taxon>Euthyneura</taxon>
        <taxon>Panpulmonata</taxon>
        <taxon>Sacoglossa</taxon>
        <taxon>Placobranchoidea</taxon>
        <taxon>Plakobranchidae</taxon>
        <taxon>Elysia</taxon>
    </lineage>
</organism>
<feature type="compositionally biased region" description="Polar residues" evidence="4">
    <location>
        <begin position="992"/>
        <end position="1006"/>
    </location>
</feature>
<feature type="compositionally biased region" description="Low complexity" evidence="4">
    <location>
        <begin position="828"/>
        <end position="841"/>
    </location>
</feature>
<dbReference type="PROSITE" id="PS50088">
    <property type="entry name" value="ANK_REPEAT"/>
    <property type="match status" value="1"/>
</dbReference>
<dbReference type="PANTHER" id="PTHR24123">
    <property type="entry name" value="ANKYRIN REPEAT-CONTAINING"/>
    <property type="match status" value="1"/>
</dbReference>
<name>A0AAE1AQ80_9GAST</name>
<feature type="compositionally biased region" description="Acidic residues" evidence="4">
    <location>
        <begin position="241"/>
        <end position="250"/>
    </location>
</feature>
<dbReference type="Pfam" id="PF12796">
    <property type="entry name" value="Ank_2"/>
    <property type="match status" value="1"/>
</dbReference>
<dbReference type="PANTHER" id="PTHR24123:SF33">
    <property type="entry name" value="PROTEIN HOS4"/>
    <property type="match status" value="1"/>
</dbReference>
<feature type="compositionally biased region" description="Basic and acidic residues" evidence="4">
    <location>
        <begin position="571"/>
        <end position="588"/>
    </location>
</feature>
<keyword evidence="2 3" id="KW-0040">ANK repeat</keyword>
<dbReference type="InterPro" id="IPR036770">
    <property type="entry name" value="Ankyrin_rpt-contain_sf"/>
</dbReference>
<keyword evidence="1" id="KW-0677">Repeat</keyword>
<gene>
    <name evidence="5" type="ORF">RRG08_065485</name>
</gene>
<evidence type="ECO:0000256" key="1">
    <source>
        <dbReference type="ARBA" id="ARBA00022737"/>
    </source>
</evidence>
<proteinExistence type="predicted"/>
<feature type="region of interest" description="Disordered" evidence="4">
    <location>
        <begin position="903"/>
        <end position="946"/>
    </location>
</feature>
<dbReference type="InterPro" id="IPR051165">
    <property type="entry name" value="Multifunctional_ANK_Repeat"/>
</dbReference>
<evidence type="ECO:0000313" key="5">
    <source>
        <dbReference type="EMBL" id="KAK3791933.1"/>
    </source>
</evidence>
<dbReference type="InterPro" id="IPR002110">
    <property type="entry name" value="Ankyrin_rpt"/>
</dbReference>
<feature type="region of interest" description="Disordered" evidence="4">
    <location>
        <begin position="523"/>
        <end position="655"/>
    </location>
</feature>
<feature type="compositionally biased region" description="Polar residues" evidence="4">
    <location>
        <begin position="622"/>
        <end position="638"/>
    </location>
</feature>
<dbReference type="Gene3D" id="1.25.40.20">
    <property type="entry name" value="Ankyrin repeat-containing domain"/>
    <property type="match status" value="2"/>
</dbReference>
<feature type="compositionally biased region" description="Polar residues" evidence="4">
    <location>
        <begin position="601"/>
        <end position="610"/>
    </location>
</feature>
<sequence length="1337" mass="145449">MLLISEREDNKSKGSQTITTLSTEVEVTIQHQKETNFLSSTPSNSSTSDCNLNIYSTTSASSTLELDNIIPSRSGRISAGSYSMGKNTEGGGVCAVGRDKEEPQHEGPNIAASNRDLHKDMDDLTSGLKACNLSVVRRADNGNEDEIVKHFKDLHLREEETITAVPRKAVLQPQESDERGSEYDNDDDDKESSDDNNERVTPESAQTTHIVGIHSESLAKLEEPTYEESEDEQSRRNEKEVQDDDDDDDLVERGGPEGGMPAAYQYNVHQDYSGTMFPQMPPSFPNYNNISSSSFNDNLNCAKRPMDHQELSYNCEPYKYTRSHPQHNLQQQPQVINNLKNPDWNTSKQQVVSNVYQKQMAGGTVYTNDKQPAGGEVSVIDSLQQQPQLQRQTTLEMFNMSCPNLPNLSVEDVEKATGIPTEADDPTLYTGNCGTQQQLPPVETLLRDSSSSMSQAQPGNVLLSNFMQQQQLQQRQMVSLNDDSKRSSGDDIGYFSELSPLDKSEGLFDFPDLSLWTKFLEGGTKQSSEEDDPTALFPMSGLDKQQDQMCAPPLQQLEQSRGNRSSYGSSEDDHGYISETSPPHEVERSPAGSSHGLASSPPRSNISMATIDSGVGSPMSEDGSNQGKSPRHITNCSPLQVGPFSPVNQQSAQGQSYIRPQVFAQPQQQLMQNVSFQPQDERVPPAQQQQQQQQTSNVPLIGPGASFNVARSTCPQYSQGVIPSQGFVSQNGNSGLIQYAPDFPRLDSFSMFTPQLSPQGSDLLAVGGGLPLGTNATVPMIPQDLFDDERPYHSPCLDGKNAELCELLEVVNNDLEKQRRELRDNNRRNSCSASASSAGQLALNQPQNAQNTGNQMFVPVSQGLNQNLESSLPATVPAACQVPNLPTTVPATIGNIDMSAPQEKQKNMEPYQQASSVQKIGANSSTPKVPIPPLKRPGQQTQKQQQQQLQQVFVVNGSNVFVPMLIGPAVQSQAQRPRYPNIAPKPAGMMAANTSKSPASGVTCSNGGAGQADKPGNTPGSMRAGGTKPTAPVLASPGQPSQTRLPVTAGSEGGLVESIPTATLNKSRRVLSEWKTEKILEADHEGDNSLHNATAKSTTSSLVPLVVAILERLARENLLKAVNTQNNGGQTALYIAACTNQDKLVKLFIEYEADVNLFAENRLPSGAVTQLAAIHSVSCNGEQFLPTLNSLLSSNQIDVDLVNSNGHTALHCAIMNHGKVMRDNLKINSIPIVQALLCAGANPNLQMQQNGKTALMLALDYRHFDLLEAMFHLIEPGLLATYLKTEAFDGSNCHKIAKSLKSTLDQQSQQRLNACLKLATPSGTHSHHLFSKQQQQH</sequence>
<protein>
    <submittedName>
        <fullName evidence="5">Uncharacterized protein</fullName>
    </submittedName>
</protein>
<dbReference type="SUPFAM" id="SSF48403">
    <property type="entry name" value="Ankyrin repeat"/>
    <property type="match status" value="1"/>
</dbReference>
<dbReference type="PROSITE" id="PS50297">
    <property type="entry name" value="ANK_REP_REGION"/>
    <property type="match status" value="1"/>
</dbReference>
<keyword evidence="6" id="KW-1185">Reference proteome</keyword>
<accession>A0AAE1AQ80</accession>
<feature type="region of interest" description="Disordered" evidence="4">
    <location>
        <begin position="819"/>
        <end position="841"/>
    </location>
</feature>
<evidence type="ECO:0000256" key="4">
    <source>
        <dbReference type="SAM" id="MobiDB-lite"/>
    </source>
</evidence>
<evidence type="ECO:0000256" key="2">
    <source>
        <dbReference type="ARBA" id="ARBA00023043"/>
    </source>
</evidence>